<proteinExistence type="predicted"/>
<sequence length="592" mass="65326">MNPSPSERTSLSPVPSLQRGKACLACRRRKMRCDGVRPVCGQCVRGSRVDDCEYTDGQRRSRTQTLEEDIVRLRARVQELEHPEQETPMVPLYDPYQQAQSSAALSSRSLHLSGHSSNASSPGTSSAESLAMYTLTGGIPDAIATWWTLKIPPHHILQTALETFMPYAVEFGLFLDYHRFSQAALENTVTRTVPPVLLNTIILWYLQVSRSEELFALETTILPRVSQQLAEAMTCISSQTMLYVLQAEVFLGYFFLRKGRPLEARYHCSAAVTLAVGYRLHIGPDAPQTESMFNDLFPAAMEISSPVDLVEESERIDAFWTIFTLDRTSSVILNTPPNLYTGTSGVQITVPWPLAVPSQENGGVVQDDTLVDFFSGSQAVASEDLSMLALQAQAAALLERAGSMARQYNSVPRITENIEWLGQFTTLDNLIDRFLSLLPPIDHAENRSSSSNYRRLLAIHTFSAISTIQLHHIFRSSHAPSNEKSIAAARTIASVLDKVNTRGLGYFNPAMATSWVAATFVLNGELTRLKAIKASWATVGLNGAPGGEVSEGEAELESALRKILAALDDLALNCPRRDFWKKFGALLLLFNA</sequence>
<reference evidence="1" key="1">
    <citation type="journal article" date="2021" name="New Phytol.">
        <title>Evolutionary innovations through gain and loss of genes in the ectomycorrhizal Boletales.</title>
        <authorList>
            <person name="Wu G."/>
            <person name="Miyauchi S."/>
            <person name="Morin E."/>
            <person name="Kuo A."/>
            <person name="Drula E."/>
            <person name="Varga T."/>
            <person name="Kohler A."/>
            <person name="Feng B."/>
            <person name="Cao Y."/>
            <person name="Lipzen A."/>
            <person name="Daum C."/>
            <person name="Hundley H."/>
            <person name="Pangilinan J."/>
            <person name="Johnson J."/>
            <person name="Barry K."/>
            <person name="LaButti K."/>
            <person name="Ng V."/>
            <person name="Ahrendt S."/>
            <person name="Min B."/>
            <person name="Choi I.G."/>
            <person name="Park H."/>
            <person name="Plett J.M."/>
            <person name="Magnuson J."/>
            <person name="Spatafora J.W."/>
            <person name="Nagy L.G."/>
            <person name="Henrissat B."/>
            <person name="Grigoriev I.V."/>
            <person name="Yang Z.L."/>
            <person name="Xu J."/>
            <person name="Martin F.M."/>
        </authorList>
    </citation>
    <scope>NUCLEOTIDE SEQUENCE</scope>
    <source>
        <strain evidence="1">ATCC 28755</strain>
    </source>
</reference>
<dbReference type="EMBL" id="MU267836">
    <property type="protein sequence ID" value="KAH7908226.1"/>
    <property type="molecule type" value="Genomic_DNA"/>
</dbReference>
<gene>
    <name evidence="1" type="ORF">BJ138DRAFT_1091644</name>
</gene>
<accession>A0ACB8A457</accession>
<evidence type="ECO:0000313" key="2">
    <source>
        <dbReference type="Proteomes" id="UP000790377"/>
    </source>
</evidence>
<keyword evidence="2" id="KW-1185">Reference proteome</keyword>
<dbReference type="Proteomes" id="UP000790377">
    <property type="component" value="Unassembled WGS sequence"/>
</dbReference>
<protein>
    <submittedName>
        <fullName evidence="1">Uncharacterized protein</fullName>
    </submittedName>
</protein>
<evidence type="ECO:0000313" key="1">
    <source>
        <dbReference type="EMBL" id="KAH7908226.1"/>
    </source>
</evidence>
<name>A0ACB8A457_9AGAM</name>
<organism evidence="1 2">
    <name type="scientific">Hygrophoropsis aurantiaca</name>
    <dbReference type="NCBI Taxonomy" id="72124"/>
    <lineage>
        <taxon>Eukaryota</taxon>
        <taxon>Fungi</taxon>
        <taxon>Dikarya</taxon>
        <taxon>Basidiomycota</taxon>
        <taxon>Agaricomycotina</taxon>
        <taxon>Agaricomycetes</taxon>
        <taxon>Agaricomycetidae</taxon>
        <taxon>Boletales</taxon>
        <taxon>Coniophorineae</taxon>
        <taxon>Hygrophoropsidaceae</taxon>
        <taxon>Hygrophoropsis</taxon>
    </lineage>
</organism>
<comment type="caution">
    <text evidence="1">The sequence shown here is derived from an EMBL/GenBank/DDBJ whole genome shotgun (WGS) entry which is preliminary data.</text>
</comment>